<evidence type="ECO:0000313" key="3">
    <source>
        <dbReference type="Proteomes" id="UP000386466"/>
    </source>
</evidence>
<evidence type="ECO:0000313" key="2">
    <source>
        <dbReference type="EMBL" id="VFV34494.1"/>
    </source>
</evidence>
<proteinExistence type="predicted"/>
<protein>
    <submittedName>
        <fullName evidence="2">Ap-3 complex subunit sigma-1</fullName>
    </submittedName>
</protein>
<dbReference type="EMBL" id="CAAGRJ010019711">
    <property type="protein sequence ID" value="VFV34494.1"/>
    <property type="molecule type" value="Genomic_DNA"/>
</dbReference>
<feature type="compositionally biased region" description="Polar residues" evidence="1">
    <location>
        <begin position="12"/>
        <end position="25"/>
    </location>
</feature>
<organism evidence="2 3">
    <name type="scientific">Lynx pardinus</name>
    <name type="common">Iberian lynx</name>
    <name type="synonym">Felis pardina</name>
    <dbReference type="NCBI Taxonomy" id="191816"/>
    <lineage>
        <taxon>Eukaryota</taxon>
        <taxon>Metazoa</taxon>
        <taxon>Chordata</taxon>
        <taxon>Craniata</taxon>
        <taxon>Vertebrata</taxon>
        <taxon>Euteleostomi</taxon>
        <taxon>Mammalia</taxon>
        <taxon>Eutheria</taxon>
        <taxon>Laurasiatheria</taxon>
        <taxon>Carnivora</taxon>
        <taxon>Feliformia</taxon>
        <taxon>Felidae</taxon>
        <taxon>Felinae</taxon>
        <taxon>Lynx</taxon>
    </lineage>
</organism>
<accession>A0A485NR07</accession>
<sequence length="106" mass="12148">MHRRGPLASPSLAPSTRQVTPAQPSHEQALLVLKHRKQWLCTLCLPCREDPQQQTIREIFRLPRKEDENVCSFLEGGSLQTDVWTQGRWYACRNRDAGNGIGDQHE</sequence>
<gene>
    <name evidence="2" type="ORF">LYPA_23C007615</name>
</gene>
<keyword evidence="3" id="KW-1185">Reference proteome</keyword>
<dbReference type="Proteomes" id="UP000386466">
    <property type="component" value="Unassembled WGS sequence"/>
</dbReference>
<name>A0A485NR07_LYNPA</name>
<reference evidence="2 3" key="1">
    <citation type="submission" date="2019-01" db="EMBL/GenBank/DDBJ databases">
        <authorList>
            <person name="Alioto T."/>
            <person name="Alioto T."/>
        </authorList>
    </citation>
    <scope>NUCLEOTIDE SEQUENCE [LARGE SCALE GENOMIC DNA]</scope>
</reference>
<feature type="region of interest" description="Disordered" evidence="1">
    <location>
        <begin position="1"/>
        <end position="25"/>
    </location>
</feature>
<dbReference type="AlphaFoldDB" id="A0A485NR07"/>
<evidence type="ECO:0000256" key="1">
    <source>
        <dbReference type="SAM" id="MobiDB-lite"/>
    </source>
</evidence>